<evidence type="ECO:0000313" key="1">
    <source>
        <dbReference type="EMBL" id="GAA4035073.1"/>
    </source>
</evidence>
<accession>A0ABP7U309</accession>
<organism evidence="1 2">
    <name type="scientific">Allokutzneria multivorans</name>
    <dbReference type="NCBI Taxonomy" id="1142134"/>
    <lineage>
        <taxon>Bacteria</taxon>
        <taxon>Bacillati</taxon>
        <taxon>Actinomycetota</taxon>
        <taxon>Actinomycetes</taxon>
        <taxon>Pseudonocardiales</taxon>
        <taxon>Pseudonocardiaceae</taxon>
        <taxon>Allokutzneria</taxon>
    </lineage>
</organism>
<proteinExistence type="predicted"/>
<keyword evidence="2" id="KW-1185">Reference proteome</keyword>
<sequence>MRKPRTYEEGYACMREDAAWSTTGDDDAESFAIRCPSRATLSFPTILPVGYQQ</sequence>
<gene>
    <name evidence="1" type="ORF">GCM10022247_70640</name>
</gene>
<dbReference type="EMBL" id="BAABAL010000026">
    <property type="protein sequence ID" value="GAA4035073.1"/>
    <property type="molecule type" value="Genomic_DNA"/>
</dbReference>
<reference evidence="2" key="1">
    <citation type="journal article" date="2019" name="Int. J. Syst. Evol. Microbiol.">
        <title>The Global Catalogue of Microorganisms (GCM) 10K type strain sequencing project: providing services to taxonomists for standard genome sequencing and annotation.</title>
        <authorList>
            <consortium name="The Broad Institute Genomics Platform"/>
            <consortium name="The Broad Institute Genome Sequencing Center for Infectious Disease"/>
            <person name="Wu L."/>
            <person name="Ma J."/>
        </authorList>
    </citation>
    <scope>NUCLEOTIDE SEQUENCE [LARGE SCALE GENOMIC DNA]</scope>
    <source>
        <strain evidence="2">JCM 17342</strain>
    </source>
</reference>
<name>A0ABP7U309_9PSEU</name>
<comment type="caution">
    <text evidence="1">The sequence shown here is derived from an EMBL/GenBank/DDBJ whole genome shotgun (WGS) entry which is preliminary data.</text>
</comment>
<protein>
    <submittedName>
        <fullName evidence="1">Uncharacterized protein</fullName>
    </submittedName>
</protein>
<dbReference type="Proteomes" id="UP001501747">
    <property type="component" value="Unassembled WGS sequence"/>
</dbReference>
<evidence type="ECO:0000313" key="2">
    <source>
        <dbReference type="Proteomes" id="UP001501747"/>
    </source>
</evidence>